<protein>
    <recommendedName>
        <fullName evidence="16">Biopolymer transporter ExbD</fullName>
    </recommendedName>
</protein>
<dbReference type="EMBL" id="AP024110">
    <property type="protein sequence ID" value="BCM25573.1"/>
    <property type="molecule type" value="Genomic_DNA"/>
</dbReference>
<evidence type="ECO:0000256" key="9">
    <source>
        <dbReference type="ARBA" id="ARBA00022927"/>
    </source>
</evidence>
<keyword evidence="10 13" id="KW-1133">Transmembrane helix</keyword>
<feature type="transmembrane region" description="Helical" evidence="13">
    <location>
        <begin position="28"/>
        <end position="47"/>
    </location>
</feature>
<evidence type="ECO:0000313" key="14">
    <source>
        <dbReference type="EMBL" id="BCM25573.1"/>
    </source>
</evidence>
<gene>
    <name evidence="14" type="ORF">ZMTM_18320</name>
</gene>
<accession>A0A8D5K1B0</accession>
<keyword evidence="11 13" id="KW-0472">Membrane</keyword>
<keyword evidence="15" id="KW-1185">Reference proteome</keyword>
<proteinExistence type="inferred from homology"/>
<dbReference type="PANTHER" id="PTHR30558">
    <property type="entry name" value="EXBD MEMBRANE COMPONENT OF PMF-DRIVEN MACROMOLECULE IMPORT SYSTEM"/>
    <property type="match status" value="1"/>
</dbReference>
<dbReference type="Gene3D" id="3.30.420.270">
    <property type="match status" value="1"/>
</dbReference>
<sequence>MIGSGNGFSAGKQQAPMAEINTTPLVDVMLVLLVIFIITAPLLTHAVKIDLPQASSQPLPEKPDVVSISIDQDGKTYWNDSPLVQGELTVRLKQAAKQEPQPELHIRADKDTRYQALAEIMADAQNAGIKKLGFVSQPNASGNSQ</sequence>
<dbReference type="GO" id="GO:0005886">
    <property type="term" value="C:plasma membrane"/>
    <property type="evidence" value="ECO:0007669"/>
    <property type="project" value="UniProtKB-SubCell"/>
</dbReference>
<dbReference type="Proteomes" id="UP000826722">
    <property type="component" value="Chromosome"/>
</dbReference>
<name>A0A8D5K1B0_9PROT</name>
<dbReference type="RefSeq" id="WP_221763646.1">
    <property type="nucleotide sequence ID" value="NZ_AP024110.1"/>
</dbReference>
<keyword evidence="5 12" id="KW-0813">Transport</keyword>
<reference evidence="14" key="1">
    <citation type="journal article" date="2021" name="Arch. Microbiol.">
        <title>Methyloradius palustris gen. nov., sp. nov., a methanol-oxidizing bacterium isolated from snow.</title>
        <authorList>
            <person name="Miyadera T."/>
            <person name="Kojima H."/>
            <person name="Fukui M."/>
        </authorList>
    </citation>
    <scope>NUCLEOTIDE SEQUENCE</scope>
    <source>
        <strain evidence="14">Zm11</strain>
    </source>
</reference>
<evidence type="ECO:0000256" key="5">
    <source>
        <dbReference type="ARBA" id="ARBA00022448"/>
    </source>
</evidence>
<comment type="function">
    <text evidence="1">Involved in the TonB-dependent energy-dependent transport of various receptor-bound substrates.</text>
</comment>
<keyword evidence="6" id="KW-1003">Cell membrane</keyword>
<evidence type="ECO:0000256" key="13">
    <source>
        <dbReference type="SAM" id="Phobius"/>
    </source>
</evidence>
<dbReference type="Pfam" id="PF02472">
    <property type="entry name" value="ExbD"/>
    <property type="match status" value="1"/>
</dbReference>
<keyword evidence="7" id="KW-0997">Cell inner membrane</keyword>
<dbReference type="AlphaFoldDB" id="A0A8D5K1B0"/>
<organism evidence="14 15">
    <name type="scientific">Methyloradius palustris</name>
    <dbReference type="NCBI Taxonomy" id="2778876"/>
    <lineage>
        <taxon>Bacteria</taxon>
        <taxon>Pseudomonadati</taxon>
        <taxon>Pseudomonadota</taxon>
        <taxon>Betaproteobacteria</taxon>
        <taxon>Nitrosomonadales</taxon>
        <taxon>Methylophilaceae</taxon>
        <taxon>Methyloradius</taxon>
    </lineage>
</organism>
<evidence type="ECO:0000256" key="12">
    <source>
        <dbReference type="RuleBase" id="RU003879"/>
    </source>
</evidence>
<evidence type="ECO:0000256" key="8">
    <source>
        <dbReference type="ARBA" id="ARBA00022692"/>
    </source>
</evidence>
<evidence type="ECO:0000256" key="10">
    <source>
        <dbReference type="ARBA" id="ARBA00022989"/>
    </source>
</evidence>
<dbReference type="PANTHER" id="PTHR30558:SF12">
    <property type="entry name" value="BIOPOLYMER TRANSPORT PROTEIN EXBD"/>
    <property type="match status" value="1"/>
</dbReference>
<evidence type="ECO:0000256" key="3">
    <source>
        <dbReference type="ARBA" id="ARBA00005811"/>
    </source>
</evidence>
<evidence type="ECO:0000256" key="2">
    <source>
        <dbReference type="ARBA" id="ARBA00004249"/>
    </source>
</evidence>
<keyword evidence="8 12" id="KW-0812">Transmembrane</keyword>
<evidence type="ECO:0000256" key="11">
    <source>
        <dbReference type="ARBA" id="ARBA00023136"/>
    </source>
</evidence>
<evidence type="ECO:0000256" key="6">
    <source>
        <dbReference type="ARBA" id="ARBA00022475"/>
    </source>
</evidence>
<keyword evidence="9 12" id="KW-0653">Protein transport</keyword>
<dbReference type="KEGG" id="mpau:ZMTM_18320"/>
<comment type="subunit">
    <text evidence="4">The accessory proteins ExbB and ExbD seem to form a complex with TonB.</text>
</comment>
<evidence type="ECO:0008006" key="16">
    <source>
        <dbReference type="Google" id="ProtNLM"/>
    </source>
</evidence>
<evidence type="ECO:0000256" key="7">
    <source>
        <dbReference type="ARBA" id="ARBA00022519"/>
    </source>
</evidence>
<evidence type="ECO:0000256" key="4">
    <source>
        <dbReference type="ARBA" id="ARBA00011471"/>
    </source>
</evidence>
<comment type="subcellular location">
    <subcellularLocation>
        <location evidence="2">Cell inner membrane</location>
        <topology evidence="2">Single-pass type II membrane protein</topology>
    </subcellularLocation>
    <subcellularLocation>
        <location evidence="12">Cell membrane</location>
        <topology evidence="12">Single-pass type II membrane protein</topology>
    </subcellularLocation>
</comment>
<dbReference type="GO" id="GO:0015031">
    <property type="term" value="P:protein transport"/>
    <property type="evidence" value="ECO:0007669"/>
    <property type="project" value="UniProtKB-KW"/>
</dbReference>
<dbReference type="InterPro" id="IPR003400">
    <property type="entry name" value="ExbD"/>
</dbReference>
<evidence type="ECO:0000256" key="1">
    <source>
        <dbReference type="ARBA" id="ARBA00003540"/>
    </source>
</evidence>
<dbReference type="GO" id="GO:0022857">
    <property type="term" value="F:transmembrane transporter activity"/>
    <property type="evidence" value="ECO:0007669"/>
    <property type="project" value="InterPro"/>
</dbReference>
<comment type="similarity">
    <text evidence="3 12">Belongs to the ExbD/TolR family.</text>
</comment>
<evidence type="ECO:0000313" key="15">
    <source>
        <dbReference type="Proteomes" id="UP000826722"/>
    </source>
</evidence>